<reference evidence="1" key="1">
    <citation type="submission" date="2014-11" db="EMBL/GenBank/DDBJ databases">
        <authorList>
            <person name="Amaro Gonzalez C."/>
        </authorList>
    </citation>
    <scope>NUCLEOTIDE SEQUENCE</scope>
</reference>
<proteinExistence type="predicted"/>
<sequence>MWCVLVLISIGPIPNARYYKILNIYSFCKSKLKTVKNNKIH</sequence>
<protein>
    <submittedName>
        <fullName evidence="1">Uncharacterized protein</fullName>
    </submittedName>
</protein>
<organism evidence="1">
    <name type="scientific">Anguilla anguilla</name>
    <name type="common">European freshwater eel</name>
    <name type="synonym">Muraena anguilla</name>
    <dbReference type="NCBI Taxonomy" id="7936"/>
    <lineage>
        <taxon>Eukaryota</taxon>
        <taxon>Metazoa</taxon>
        <taxon>Chordata</taxon>
        <taxon>Craniata</taxon>
        <taxon>Vertebrata</taxon>
        <taxon>Euteleostomi</taxon>
        <taxon>Actinopterygii</taxon>
        <taxon>Neopterygii</taxon>
        <taxon>Teleostei</taxon>
        <taxon>Anguilliformes</taxon>
        <taxon>Anguillidae</taxon>
        <taxon>Anguilla</taxon>
    </lineage>
</organism>
<reference evidence="1" key="2">
    <citation type="journal article" date="2015" name="Fish Shellfish Immunol.">
        <title>Early steps in the European eel (Anguilla anguilla)-Vibrio vulnificus interaction in the gills: Role of the RtxA13 toxin.</title>
        <authorList>
            <person name="Callol A."/>
            <person name="Pajuelo D."/>
            <person name="Ebbesson L."/>
            <person name="Teles M."/>
            <person name="MacKenzie S."/>
            <person name="Amaro C."/>
        </authorList>
    </citation>
    <scope>NUCLEOTIDE SEQUENCE</scope>
</reference>
<evidence type="ECO:0000313" key="1">
    <source>
        <dbReference type="EMBL" id="JAH21288.1"/>
    </source>
</evidence>
<dbReference type="EMBL" id="GBXM01087289">
    <property type="protein sequence ID" value="JAH21288.1"/>
    <property type="molecule type" value="Transcribed_RNA"/>
</dbReference>
<name>A0A0E9QZ00_ANGAN</name>
<accession>A0A0E9QZ00</accession>
<dbReference type="AlphaFoldDB" id="A0A0E9QZ00"/>